<dbReference type="GO" id="GO:0009252">
    <property type="term" value="P:peptidoglycan biosynthetic process"/>
    <property type="evidence" value="ECO:0007669"/>
    <property type="project" value="UniProtKB-UniPathway"/>
</dbReference>
<dbReference type="GO" id="GO:0071972">
    <property type="term" value="F:peptidoglycan L,D-transpeptidase activity"/>
    <property type="evidence" value="ECO:0007669"/>
    <property type="project" value="TreeGrafter"/>
</dbReference>
<gene>
    <name evidence="18" type="ORF">SAMN05421781_0957</name>
</gene>
<sequence length="700" mass="78312">MASRKNKKPSIPFRLNVLFFAVFILFSILILRLGYVQIVEGDTYEEDVNETASTSASRVDAPRGIMYDRNGTELVDNNLILTLTYTNQRSYEDEERLQTAEELAELIEFDEEETDRESMPERNLQDYWLLTREKEAEELVSDKEEQRLMENDKDPYEVQLDRITEEQLNDISDEELEVVAIWSEMISGYYDSPQRVKRDLTEGEATAISSRLDELEGVDVTRDFRRDYQYTQAFQSLYGNVGSIPEETVTEFLAKGYQRSDEVGQSFLEEYYEDTLRGKKGTVSGEDDDAEETNNGSRGNDLVLSIDMDLQREVQTIIDDQMGQSEGAFPNDEQAYVTAIDPNTGEILAMNGYDDQLGNVTNTFEMGSTIKPATGMIGLQEEVITENTEINDTPLELPGGVDVSSSHDIGTVDVVGAIQESSNVFMSEIAMRLMDYERGDGANFDLDKVDNSYDTMRDYYSQFGLGEETGIDLPSEATGLDGGTGAPGSLLYFSFGQFDTYTPLQLAQYSATIASDGQRMEPHLVKEIREPNRNTDEMGAVLHQFEPEMLNRVNIDKEYFDIAQEGMYDVVNTDLGTADSYFTDVNMEIAGKTGTAQRSIRRESDNELVEVNNQTFIAYGPYEDPEIAIGVVVPNVYVDDEGGRSGIANSIAADTMQAYVNLKEERPGAGSSEDDAEGENEEDGENAGDEEESGGDEEEQ</sequence>
<dbReference type="InterPro" id="IPR050515">
    <property type="entry name" value="Beta-lactam/transpept"/>
</dbReference>
<evidence type="ECO:0000256" key="12">
    <source>
        <dbReference type="ARBA" id="ARBA00023316"/>
    </source>
</evidence>
<evidence type="ECO:0000256" key="7">
    <source>
        <dbReference type="ARBA" id="ARBA00022692"/>
    </source>
</evidence>
<dbReference type="Proteomes" id="UP000199488">
    <property type="component" value="Unassembled WGS sequence"/>
</dbReference>
<dbReference type="InterPro" id="IPR001460">
    <property type="entry name" value="PCN-bd_Tpept"/>
</dbReference>
<evidence type="ECO:0000256" key="9">
    <source>
        <dbReference type="ARBA" id="ARBA00022984"/>
    </source>
</evidence>
<name>A0A1H2RYI8_9BACI</name>
<evidence type="ECO:0000256" key="5">
    <source>
        <dbReference type="ARBA" id="ARBA00012448"/>
    </source>
</evidence>
<evidence type="ECO:0000259" key="17">
    <source>
        <dbReference type="Pfam" id="PF03717"/>
    </source>
</evidence>
<feature type="transmembrane region" description="Helical" evidence="15">
    <location>
        <begin position="12"/>
        <end position="35"/>
    </location>
</feature>
<dbReference type="InterPro" id="IPR005311">
    <property type="entry name" value="PBP_dimer"/>
</dbReference>
<feature type="domain" description="Penicillin-binding protein transpeptidase" evidence="16">
    <location>
        <begin position="336"/>
        <end position="657"/>
    </location>
</feature>
<comment type="catalytic activity">
    <reaction evidence="13">
        <text>Preferential cleavage: (Ac)2-L-Lys-D-Ala-|-D-Ala. Also transpeptidation of peptidyl-alanyl moieties that are N-acyl substituents of D-alanine.</text>
        <dbReference type="EC" id="3.4.16.4"/>
    </reaction>
</comment>
<dbReference type="GO" id="GO:0008360">
    <property type="term" value="P:regulation of cell shape"/>
    <property type="evidence" value="ECO:0007669"/>
    <property type="project" value="UniProtKB-KW"/>
</dbReference>
<comment type="pathway">
    <text evidence="3">Cell wall biogenesis; peptidoglycan biosynthesis.</text>
</comment>
<dbReference type="PANTHER" id="PTHR30627">
    <property type="entry name" value="PEPTIDOGLYCAN D,D-TRANSPEPTIDASE"/>
    <property type="match status" value="1"/>
</dbReference>
<dbReference type="STRING" id="1122204.SAMN05421781_0957"/>
<evidence type="ECO:0000256" key="14">
    <source>
        <dbReference type="SAM" id="MobiDB-lite"/>
    </source>
</evidence>
<evidence type="ECO:0000256" key="15">
    <source>
        <dbReference type="SAM" id="Phobius"/>
    </source>
</evidence>
<evidence type="ECO:0000256" key="2">
    <source>
        <dbReference type="ARBA" id="ARBA00004236"/>
    </source>
</evidence>
<dbReference type="GO" id="GO:0005886">
    <property type="term" value="C:plasma membrane"/>
    <property type="evidence" value="ECO:0007669"/>
    <property type="project" value="UniProtKB-SubCell"/>
</dbReference>
<dbReference type="InterPro" id="IPR036138">
    <property type="entry name" value="PBP_dimer_sf"/>
</dbReference>
<evidence type="ECO:0000256" key="3">
    <source>
        <dbReference type="ARBA" id="ARBA00004752"/>
    </source>
</evidence>
<dbReference type="PANTHER" id="PTHR30627:SF2">
    <property type="entry name" value="PEPTIDOGLYCAN D,D-TRANSPEPTIDASE MRDA"/>
    <property type="match status" value="1"/>
</dbReference>
<dbReference type="Pfam" id="PF03717">
    <property type="entry name" value="PBP_dimer"/>
    <property type="match status" value="1"/>
</dbReference>
<comment type="subcellular location">
    <subcellularLocation>
        <location evidence="2">Cell membrane</location>
    </subcellularLocation>
    <subcellularLocation>
        <location evidence="1">Membrane</location>
        <topology evidence="1">Single-pass membrane protein</topology>
    </subcellularLocation>
</comment>
<comment type="similarity">
    <text evidence="4">Belongs to the transpeptidase family.</text>
</comment>
<dbReference type="Pfam" id="PF00905">
    <property type="entry name" value="Transpeptidase"/>
    <property type="match status" value="1"/>
</dbReference>
<proteinExistence type="inferred from homology"/>
<dbReference type="SUPFAM" id="SSF56519">
    <property type="entry name" value="Penicillin binding protein dimerisation domain"/>
    <property type="match status" value="1"/>
</dbReference>
<keyword evidence="10 15" id="KW-1133">Transmembrane helix</keyword>
<dbReference type="EC" id="3.4.16.4" evidence="5"/>
<dbReference type="GO" id="GO:0008658">
    <property type="term" value="F:penicillin binding"/>
    <property type="evidence" value="ECO:0007669"/>
    <property type="project" value="InterPro"/>
</dbReference>
<evidence type="ECO:0000313" key="19">
    <source>
        <dbReference type="Proteomes" id="UP000199488"/>
    </source>
</evidence>
<dbReference type="RefSeq" id="WP_245724005.1">
    <property type="nucleotide sequence ID" value="NZ_FNNC01000001.1"/>
</dbReference>
<protein>
    <recommendedName>
        <fullName evidence="5">serine-type D-Ala-D-Ala carboxypeptidase</fullName>
        <ecNumber evidence="5">3.4.16.4</ecNumber>
    </recommendedName>
</protein>
<evidence type="ECO:0000259" key="16">
    <source>
        <dbReference type="Pfam" id="PF00905"/>
    </source>
</evidence>
<feature type="compositionally biased region" description="Acidic residues" evidence="14">
    <location>
        <begin position="672"/>
        <end position="700"/>
    </location>
</feature>
<dbReference type="AlphaFoldDB" id="A0A1H2RYI8"/>
<evidence type="ECO:0000313" key="18">
    <source>
        <dbReference type="EMBL" id="SDW24355.1"/>
    </source>
</evidence>
<dbReference type="GO" id="GO:0071555">
    <property type="term" value="P:cell wall organization"/>
    <property type="evidence" value="ECO:0007669"/>
    <property type="project" value="UniProtKB-KW"/>
</dbReference>
<keyword evidence="6" id="KW-1003">Cell membrane</keyword>
<evidence type="ECO:0000256" key="11">
    <source>
        <dbReference type="ARBA" id="ARBA00023136"/>
    </source>
</evidence>
<dbReference type="InterPro" id="IPR012338">
    <property type="entry name" value="Beta-lactam/transpept-like"/>
</dbReference>
<evidence type="ECO:0000256" key="10">
    <source>
        <dbReference type="ARBA" id="ARBA00022989"/>
    </source>
</evidence>
<keyword evidence="7 15" id="KW-0812">Transmembrane</keyword>
<accession>A0A1H2RYI8</accession>
<reference evidence="18 19" key="1">
    <citation type="submission" date="2016-10" db="EMBL/GenBank/DDBJ databases">
        <authorList>
            <person name="de Groot N.N."/>
        </authorList>
    </citation>
    <scope>NUCLEOTIDE SEQUENCE [LARGE SCALE GENOMIC DNA]</scope>
    <source>
        <strain evidence="18 19">DSM 23126</strain>
    </source>
</reference>
<dbReference type="Gene3D" id="3.40.710.10">
    <property type="entry name" value="DD-peptidase/beta-lactamase superfamily"/>
    <property type="match status" value="1"/>
</dbReference>
<evidence type="ECO:0000256" key="13">
    <source>
        <dbReference type="ARBA" id="ARBA00034000"/>
    </source>
</evidence>
<evidence type="ECO:0000256" key="1">
    <source>
        <dbReference type="ARBA" id="ARBA00004167"/>
    </source>
</evidence>
<dbReference type="Gene3D" id="1.10.10.1230">
    <property type="entry name" value="Penicillin-binding protein, N-terminal non-catalytic domain, head sub-domain"/>
    <property type="match status" value="1"/>
</dbReference>
<dbReference type="SUPFAM" id="SSF56601">
    <property type="entry name" value="beta-lactamase/transpeptidase-like"/>
    <property type="match status" value="1"/>
</dbReference>
<feature type="region of interest" description="Disordered" evidence="14">
    <location>
        <begin position="279"/>
        <end position="301"/>
    </location>
</feature>
<keyword evidence="8" id="KW-0133">Cell shape</keyword>
<keyword evidence="12" id="KW-0961">Cell wall biogenesis/degradation</keyword>
<organism evidence="18 19">
    <name type="scientific">Marinococcus luteus</name>
    <dbReference type="NCBI Taxonomy" id="1122204"/>
    <lineage>
        <taxon>Bacteria</taxon>
        <taxon>Bacillati</taxon>
        <taxon>Bacillota</taxon>
        <taxon>Bacilli</taxon>
        <taxon>Bacillales</taxon>
        <taxon>Bacillaceae</taxon>
        <taxon>Marinococcus</taxon>
    </lineage>
</organism>
<feature type="region of interest" description="Disordered" evidence="14">
    <location>
        <begin position="661"/>
        <end position="700"/>
    </location>
</feature>
<dbReference type="GO" id="GO:0009002">
    <property type="term" value="F:serine-type D-Ala-D-Ala carboxypeptidase activity"/>
    <property type="evidence" value="ECO:0007669"/>
    <property type="project" value="UniProtKB-EC"/>
</dbReference>
<keyword evidence="11 15" id="KW-0472">Membrane</keyword>
<feature type="domain" description="Penicillin-binding protein dimerisation" evidence="17">
    <location>
        <begin position="59"/>
        <end position="289"/>
    </location>
</feature>
<keyword evidence="19" id="KW-1185">Reference proteome</keyword>
<dbReference type="Gene3D" id="3.90.1310.10">
    <property type="entry name" value="Penicillin-binding protein 2a (Domain 2)"/>
    <property type="match status" value="1"/>
</dbReference>
<evidence type="ECO:0000256" key="8">
    <source>
        <dbReference type="ARBA" id="ARBA00022960"/>
    </source>
</evidence>
<evidence type="ECO:0000256" key="6">
    <source>
        <dbReference type="ARBA" id="ARBA00022475"/>
    </source>
</evidence>
<dbReference type="EMBL" id="FNNC01000001">
    <property type="protein sequence ID" value="SDW24355.1"/>
    <property type="molecule type" value="Genomic_DNA"/>
</dbReference>
<evidence type="ECO:0000256" key="4">
    <source>
        <dbReference type="ARBA" id="ARBA00007171"/>
    </source>
</evidence>
<dbReference type="UniPathway" id="UPA00219"/>
<keyword evidence="9" id="KW-0573">Peptidoglycan synthesis</keyword>